<dbReference type="InterPro" id="IPR050620">
    <property type="entry name" value="Thioredoxin_H-type-like"/>
</dbReference>
<evidence type="ECO:0000313" key="3">
    <source>
        <dbReference type="Proteomes" id="UP000243686"/>
    </source>
</evidence>
<dbReference type="Gene3D" id="3.40.30.10">
    <property type="entry name" value="Glutaredoxin"/>
    <property type="match status" value="1"/>
</dbReference>
<keyword evidence="3" id="KW-1185">Reference proteome</keyword>
<dbReference type="PROSITE" id="PS51352">
    <property type="entry name" value="THIOREDOXIN_2"/>
    <property type="match status" value="1"/>
</dbReference>
<feature type="domain" description="Thioredoxin" evidence="1">
    <location>
        <begin position="1"/>
        <end position="120"/>
    </location>
</feature>
<organism evidence="2 3">
    <name type="scientific">Opisthorchis viverrini</name>
    <name type="common">Southeast Asian liver fluke</name>
    <dbReference type="NCBI Taxonomy" id="6198"/>
    <lineage>
        <taxon>Eukaryota</taxon>
        <taxon>Metazoa</taxon>
        <taxon>Spiralia</taxon>
        <taxon>Lophotrochozoa</taxon>
        <taxon>Platyhelminthes</taxon>
        <taxon>Trematoda</taxon>
        <taxon>Digenea</taxon>
        <taxon>Opisthorchiida</taxon>
        <taxon>Opisthorchiata</taxon>
        <taxon>Opisthorchiidae</taxon>
        <taxon>Opisthorchis</taxon>
    </lineage>
</organism>
<dbReference type="AlphaFoldDB" id="A0A1S8X839"/>
<dbReference type="Pfam" id="PF00085">
    <property type="entry name" value="Thioredoxin"/>
    <property type="match status" value="1"/>
</dbReference>
<name>A0A1S8X839_OPIVI</name>
<evidence type="ECO:0000313" key="2">
    <source>
        <dbReference type="EMBL" id="OON22915.1"/>
    </source>
</evidence>
<dbReference type="EMBL" id="KV891651">
    <property type="protein sequence ID" value="OON22915.1"/>
    <property type="molecule type" value="Genomic_DNA"/>
</dbReference>
<dbReference type="PANTHER" id="PTHR10438">
    <property type="entry name" value="THIOREDOXIN"/>
    <property type="match status" value="1"/>
</dbReference>
<dbReference type="Proteomes" id="UP000243686">
    <property type="component" value="Unassembled WGS sequence"/>
</dbReference>
<dbReference type="InterPro" id="IPR013766">
    <property type="entry name" value="Thioredoxin_domain"/>
</dbReference>
<protein>
    <submittedName>
        <fullName evidence="2">Thioredoxin</fullName>
    </submittedName>
</protein>
<proteinExistence type="predicted"/>
<accession>A0A1S8X839</accession>
<dbReference type="InterPro" id="IPR036249">
    <property type="entry name" value="Thioredoxin-like_sf"/>
</dbReference>
<gene>
    <name evidence="2" type="ORF">X801_01182</name>
</gene>
<dbReference type="PANTHER" id="PTHR10438:SF405">
    <property type="entry name" value="THIOREDOXIN DOMAIN-CONTAINING PROTEIN"/>
    <property type="match status" value="1"/>
</dbReference>
<evidence type="ECO:0000259" key="1">
    <source>
        <dbReference type="PROSITE" id="PS51352"/>
    </source>
</evidence>
<reference evidence="2 3" key="1">
    <citation type="submission" date="2015-03" db="EMBL/GenBank/DDBJ databases">
        <title>Draft genome of the nematode, Opisthorchis viverrini.</title>
        <authorList>
            <person name="Mitreva M."/>
        </authorList>
    </citation>
    <scope>NUCLEOTIDE SEQUENCE [LARGE SCALE GENOMIC DNA]</scope>
    <source>
        <strain evidence="2">Khon Kaen</strain>
    </source>
</reference>
<dbReference type="SUPFAM" id="SSF52833">
    <property type="entry name" value="Thioredoxin-like"/>
    <property type="match status" value="1"/>
</dbReference>
<sequence>MVRCLNEELRPSFAGGRVTEIFSEEDLQEVTKQNEGTVIGIYFYRAWCTPCKKLTPVYESLADQYNTIVLLKMDGLGDLGSRFGADGYPTFVFLKNGKFLFSFDRGNENTLRQVANEPITLFT</sequence>
<dbReference type="CDD" id="cd02947">
    <property type="entry name" value="TRX_family"/>
    <property type="match status" value="1"/>
</dbReference>